<dbReference type="AlphaFoldDB" id="A0A9D4ULR1"/>
<protein>
    <submittedName>
        <fullName evidence="1">Uncharacterized protein</fullName>
    </submittedName>
</protein>
<sequence>MHYQPPYEARNFTTLYLASLPSSYTSFSLSISLGKAIELAFSCDITQVFFRGYKIQKADTHSGEYAKRSTEDKRLTFYLYWVACKRTGLRLLDAALSPSSSGIISCLHPISPFCTRPSPQGAPARATSSRSALS</sequence>
<dbReference type="EMBL" id="JABFUD020000014">
    <property type="protein sequence ID" value="KAI5070130.1"/>
    <property type="molecule type" value="Genomic_DNA"/>
</dbReference>
<comment type="caution">
    <text evidence="1">The sequence shown here is derived from an EMBL/GenBank/DDBJ whole genome shotgun (WGS) entry which is preliminary data.</text>
</comment>
<proteinExistence type="predicted"/>
<reference evidence="1" key="1">
    <citation type="submission" date="2021-01" db="EMBL/GenBank/DDBJ databases">
        <title>Adiantum capillus-veneris genome.</title>
        <authorList>
            <person name="Fang Y."/>
            <person name="Liao Q."/>
        </authorList>
    </citation>
    <scope>NUCLEOTIDE SEQUENCE</scope>
    <source>
        <strain evidence="1">H3</strain>
        <tissue evidence="1">Leaf</tissue>
    </source>
</reference>
<evidence type="ECO:0000313" key="2">
    <source>
        <dbReference type="Proteomes" id="UP000886520"/>
    </source>
</evidence>
<organism evidence="1 2">
    <name type="scientific">Adiantum capillus-veneris</name>
    <name type="common">Maidenhair fern</name>
    <dbReference type="NCBI Taxonomy" id="13818"/>
    <lineage>
        <taxon>Eukaryota</taxon>
        <taxon>Viridiplantae</taxon>
        <taxon>Streptophyta</taxon>
        <taxon>Embryophyta</taxon>
        <taxon>Tracheophyta</taxon>
        <taxon>Polypodiopsida</taxon>
        <taxon>Polypodiidae</taxon>
        <taxon>Polypodiales</taxon>
        <taxon>Pteridineae</taxon>
        <taxon>Pteridaceae</taxon>
        <taxon>Vittarioideae</taxon>
        <taxon>Adiantum</taxon>
    </lineage>
</organism>
<evidence type="ECO:0000313" key="1">
    <source>
        <dbReference type="EMBL" id="KAI5070130.1"/>
    </source>
</evidence>
<gene>
    <name evidence="1" type="ORF">GOP47_0014473</name>
</gene>
<accession>A0A9D4ULR1</accession>
<dbReference type="Proteomes" id="UP000886520">
    <property type="component" value="Chromosome 14"/>
</dbReference>
<keyword evidence="2" id="KW-1185">Reference proteome</keyword>
<name>A0A9D4ULR1_ADICA</name>